<keyword evidence="2" id="KW-1185">Reference proteome</keyword>
<evidence type="ECO:0000313" key="2">
    <source>
        <dbReference type="Proteomes" id="UP001183176"/>
    </source>
</evidence>
<dbReference type="InterPro" id="IPR010281">
    <property type="entry name" value="DUF885"/>
</dbReference>
<organism evidence="1 2">
    <name type="scientific">Jatrophihabitans lederbergiae</name>
    <dbReference type="NCBI Taxonomy" id="3075547"/>
    <lineage>
        <taxon>Bacteria</taxon>
        <taxon>Bacillati</taxon>
        <taxon>Actinomycetota</taxon>
        <taxon>Actinomycetes</taxon>
        <taxon>Jatrophihabitantales</taxon>
        <taxon>Jatrophihabitantaceae</taxon>
        <taxon>Jatrophihabitans</taxon>
    </lineage>
</organism>
<comment type="caution">
    <text evidence="1">The sequence shown here is derived from an EMBL/GenBank/DDBJ whole genome shotgun (WGS) entry which is preliminary data.</text>
</comment>
<evidence type="ECO:0000313" key="1">
    <source>
        <dbReference type="EMBL" id="MDT0260257.1"/>
    </source>
</evidence>
<gene>
    <name evidence="1" type="ORF">RM423_02500</name>
</gene>
<dbReference type="PANTHER" id="PTHR33361:SF2">
    <property type="entry name" value="DUF885 DOMAIN-CONTAINING PROTEIN"/>
    <property type="match status" value="1"/>
</dbReference>
<protein>
    <submittedName>
        <fullName evidence="1">DUF885 domain-containing protein</fullName>
    </submittedName>
</protein>
<dbReference type="EMBL" id="JAVREH010000002">
    <property type="protein sequence ID" value="MDT0260257.1"/>
    <property type="molecule type" value="Genomic_DNA"/>
</dbReference>
<dbReference type="RefSeq" id="WP_311421410.1">
    <property type="nucleotide sequence ID" value="NZ_JAVREH010000002.1"/>
</dbReference>
<dbReference type="Proteomes" id="UP001183176">
    <property type="component" value="Unassembled WGS sequence"/>
</dbReference>
<accession>A0ABU2J5J2</accession>
<proteinExistence type="predicted"/>
<reference evidence="2" key="1">
    <citation type="submission" date="2023-07" db="EMBL/GenBank/DDBJ databases">
        <title>30 novel species of actinomycetes from the DSMZ collection.</title>
        <authorList>
            <person name="Nouioui I."/>
        </authorList>
    </citation>
    <scope>NUCLEOTIDE SEQUENCE [LARGE SCALE GENOMIC DNA]</scope>
    <source>
        <strain evidence="2">DSM 44399</strain>
    </source>
</reference>
<name>A0ABU2J5J2_9ACTN</name>
<dbReference type="PANTHER" id="PTHR33361">
    <property type="entry name" value="GLR0591 PROTEIN"/>
    <property type="match status" value="1"/>
</dbReference>
<sequence length="572" mass="62006">MTRSDASNSPTASFRTATAVDALADRFLLASAALDPLMATSAGLVGYDEKMPDLSPDGLVAHADLLRTTRAELADSTATDDVDKVTIAAMGERIGVALAAHEHGERLRDLNNIASPVQGLRDVFDLMPITTAEDWSTIATRLGGIPDAVEGYLASLRLAAGRGDVAAGRQVRACVEQCERNLGPDGFFAAFVAGAAAGAGNQPLPDSLRADLDRGSQAAQAGYRRLRDFLADELLPQAPAADPVGRDRYAIASRQFLGTTVDLDETYEWGQQELARITGLMCETAEDIKPGASIAEAIEFLDADPSRKLDGTQALQTWMQQASDSALAALDGTHFDIPEPVRALECRIAPTTTGVIYYTGPSDDFSRPGRMWWSVPEGVTQFSTWRELTTVYHEGTPGHHLQMAQTVYRRELLNSWRRLGTWVSGHGEGWALYAEWLMADLGFMDDPANRLGLLDAQSLRSARVVLDIGVHCGLPAPAEVGGGDWSYDKALTFLGSHTTLAPEIVRFELERYLGWPGQAPSYKLGEAHWLRLRDESRARAGSDFNLKDFHRRALDIGSVGLDVLSQAVLDEL</sequence>
<dbReference type="Pfam" id="PF05960">
    <property type="entry name" value="DUF885"/>
    <property type="match status" value="1"/>
</dbReference>